<evidence type="ECO:0000256" key="6">
    <source>
        <dbReference type="SAM" id="SignalP"/>
    </source>
</evidence>
<dbReference type="InterPro" id="IPR023828">
    <property type="entry name" value="Peptidase_S8_Ser-AS"/>
</dbReference>
<feature type="signal peptide" evidence="6">
    <location>
        <begin position="1"/>
        <end position="22"/>
    </location>
</feature>
<protein>
    <submittedName>
        <fullName evidence="8">Serine protease</fullName>
    </submittedName>
</protein>
<comment type="caution">
    <text evidence="8">The sequence shown here is derived from an EMBL/GenBank/DDBJ whole genome shotgun (WGS) entry which is preliminary data.</text>
</comment>
<keyword evidence="3 5" id="KW-0378">Hydrolase</keyword>
<dbReference type="InterPro" id="IPR015500">
    <property type="entry name" value="Peptidase_S8_subtilisin-rel"/>
</dbReference>
<keyword evidence="2 5" id="KW-0645">Protease</keyword>
<proteinExistence type="inferred from homology"/>
<evidence type="ECO:0000313" key="9">
    <source>
        <dbReference type="Proteomes" id="UP001144280"/>
    </source>
</evidence>
<accession>A0ABQ5QV16</accession>
<evidence type="ECO:0000256" key="3">
    <source>
        <dbReference type="ARBA" id="ARBA00022801"/>
    </source>
</evidence>
<comment type="similarity">
    <text evidence="1 5">Belongs to the peptidase S8 family.</text>
</comment>
<dbReference type="PANTHER" id="PTHR43806">
    <property type="entry name" value="PEPTIDASE S8"/>
    <property type="match status" value="1"/>
</dbReference>
<name>A0ABQ5QV16_9ACTN</name>
<sequence length="1083" mass="113756">MARQLRSVLILAASLITVTATAGPAGAEPPSGAVAPFLAPATVRQAHSLTLVTGDVVRLSTLADGRQIATADEGRGFQISQRNGDVYAVPHAAVPYVRSGQVDEALFNLTDLVAAGYHDEASDTLPLLVAGSGMKNLRGRELRSIGAVALDAEKDQARQYWNAVTAGQVRKVWLNRQVRATLDDSVPQIGAPAAWRSGYDGRGVKVAVLDSGYDPTHPALAGRVSTAANFTDEEDTVDRFGHGTHVAATVAGRGAAKGVAPGADLLVGKVLNGAGAGDLSWVIAGMEWAVSQGARIVNVSLGAEALEGPDPVTEAVDALTASSGALFVVAAGNSGSGMQTVTTPGTATSALTVGAVSKEDELAAFSGRGPRLGDGAVKPEITAPGVGIVAARAAGTGLGEVVSKSLTAMSGTSMATPHVAGAAALLAQRHPDWKAGQLKAALVASATPLRKEPLWAVGSGRVDVAAALDQEVVAEPAALTVNQDKAEVTYRNNGAKAVTLALSATAASTGATPTPASLDVTPSRLTVPAGEKVTATVRVGAGTPAGMYAGLLIARGGGQEVRTPVGVTKAAPVRTLTVEGVNHDGSAPVSWSNVMLWNLDSGARHYAHFGGNTTTTVEVPEGRYAMTGLLFVVDEEGVTREATVISEPELTISGDRTLRYDGRTATRLRVDTPRPATVAALGVVWQRVTANRSLLEGNSFTPETAVYAIASTGQASVGTFRLLTRWDLTGPGTAGEDYRYDLLFVEDGRVPADLRQAATGLATVESEFHGHGVELRARDTRSGFVDGMDLALGFSRPVERVGVRTDYVSTRGVTWRHEVVQELDFGWGRKGGMHQLSRAYKASERVREVWFGALVRPALPETGADYVYGAPVNRAHDAIRVAVPQYADGAVGQYGWLDYRSDRGRLTLRRGNTVIGDTTLPYTQFTVPGREATYRLTLDVARDRFTDDREWWTTSTATSTTWTFRSGRPGGDKIAVLPLLQIGYDISTDLSNTVVARWAYKMKLDLGYQPGYDRGGRIAADVRVSYDDGAHWRAVPTTGGRSLTATVPAAPPGAEFATIRVIATDGAGNRIDQTITRAWKVKR</sequence>
<dbReference type="PRINTS" id="PR00723">
    <property type="entry name" value="SUBTILISIN"/>
</dbReference>
<feature type="chain" id="PRO_5047126563" evidence="6">
    <location>
        <begin position="23"/>
        <end position="1083"/>
    </location>
</feature>
<dbReference type="InterPro" id="IPR036852">
    <property type="entry name" value="Peptidase_S8/S53_dom_sf"/>
</dbReference>
<keyword evidence="4 5" id="KW-0720">Serine protease</keyword>
<dbReference type="GO" id="GO:0008233">
    <property type="term" value="F:peptidase activity"/>
    <property type="evidence" value="ECO:0007669"/>
    <property type="project" value="UniProtKB-KW"/>
</dbReference>
<evidence type="ECO:0000256" key="1">
    <source>
        <dbReference type="ARBA" id="ARBA00011073"/>
    </source>
</evidence>
<keyword evidence="6" id="KW-0732">Signal</keyword>
<dbReference type="InterPro" id="IPR050131">
    <property type="entry name" value="Peptidase_S8_subtilisin-like"/>
</dbReference>
<dbReference type="PANTHER" id="PTHR43806:SF65">
    <property type="entry name" value="SERINE PROTEASE APRX"/>
    <property type="match status" value="1"/>
</dbReference>
<keyword evidence="9" id="KW-1185">Reference proteome</keyword>
<dbReference type="InterPro" id="IPR000209">
    <property type="entry name" value="Peptidase_S8/S53_dom"/>
</dbReference>
<dbReference type="PROSITE" id="PS00138">
    <property type="entry name" value="SUBTILASE_SER"/>
    <property type="match status" value="1"/>
</dbReference>
<dbReference type="Pfam" id="PF00082">
    <property type="entry name" value="Peptidase_S8"/>
    <property type="match status" value="1"/>
</dbReference>
<gene>
    <name evidence="8" type="ORF">Pa4123_27810</name>
</gene>
<evidence type="ECO:0000259" key="7">
    <source>
        <dbReference type="Pfam" id="PF00082"/>
    </source>
</evidence>
<evidence type="ECO:0000313" key="8">
    <source>
        <dbReference type="EMBL" id="GLH97506.1"/>
    </source>
</evidence>
<dbReference type="GO" id="GO:0006508">
    <property type="term" value="P:proteolysis"/>
    <property type="evidence" value="ECO:0007669"/>
    <property type="project" value="UniProtKB-KW"/>
</dbReference>
<organism evidence="8 9">
    <name type="scientific">Phytohabitans aurantiacus</name>
    <dbReference type="NCBI Taxonomy" id="3016789"/>
    <lineage>
        <taxon>Bacteria</taxon>
        <taxon>Bacillati</taxon>
        <taxon>Actinomycetota</taxon>
        <taxon>Actinomycetes</taxon>
        <taxon>Micromonosporales</taxon>
        <taxon>Micromonosporaceae</taxon>
    </lineage>
</organism>
<dbReference type="SUPFAM" id="SSF52743">
    <property type="entry name" value="Subtilisin-like"/>
    <property type="match status" value="1"/>
</dbReference>
<dbReference type="Proteomes" id="UP001144280">
    <property type="component" value="Unassembled WGS sequence"/>
</dbReference>
<dbReference type="EMBL" id="BSDI01000011">
    <property type="protein sequence ID" value="GLH97506.1"/>
    <property type="molecule type" value="Genomic_DNA"/>
</dbReference>
<feature type="active site" description="Charge relay system" evidence="5">
    <location>
        <position position="242"/>
    </location>
</feature>
<feature type="active site" description="Charge relay system" evidence="5">
    <location>
        <position position="413"/>
    </location>
</feature>
<reference evidence="8" key="1">
    <citation type="submission" date="2022-12" db="EMBL/GenBank/DDBJ databases">
        <title>New Phytohabitans aurantiacus sp. RD004123 nov., an actinomycete isolated from soil.</title>
        <authorList>
            <person name="Triningsih D.W."/>
            <person name="Harunari E."/>
            <person name="Igarashi Y."/>
        </authorList>
    </citation>
    <scope>NUCLEOTIDE SEQUENCE</scope>
    <source>
        <strain evidence="8">RD004123</strain>
    </source>
</reference>
<dbReference type="PROSITE" id="PS51892">
    <property type="entry name" value="SUBTILASE"/>
    <property type="match status" value="1"/>
</dbReference>
<evidence type="ECO:0000256" key="4">
    <source>
        <dbReference type="ARBA" id="ARBA00022825"/>
    </source>
</evidence>
<feature type="active site" description="Charge relay system" evidence="5">
    <location>
        <position position="210"/>
    </location>
</feature>
<evidence type="ECO:0000256" key="2">
    <source>
        <dbReference type="ARBA" id="ARBA00022670"/>
    </source>
</evidence>
<dbReference type="Gene3D" id="3.40.50.200">
    <property type="entry name" value="Peptidase S8/S53 domain"/>
    <property type="match status" value="1"/>
</dbReference>
<feature type="domain" description="Peptidase S8/S53" evidence="7">
    <location>
        <begin position="201"/>
        <end position="449"/>
    </location>
</feature>
<evidence type="ECO:0000256" key="5">
    <source>
        <dbReference type="PROSITE-ProRule" id="PRU01240"/>
    </source>
</evidence>